<sequence length="48" mass="5440">APCTPAQRAIDRSFPTHPQLRRATRQHTCATRSWQKLLPSSPDARATR</sequence>
<name>A0A392VKR3_9FABA</name>
<evidence type="ECO:0000256" key="1">
    <source>
        <dbReference type="SAM" id="MobiDB-lite"/>
    </source>
</evidence>
<evidence type="ECO:0000313" key="2">
    <source>
        <dbReference type="EMBL" id="MCI87415.1"/>
    </source>
</evidence>
<feature type="region of interest" description="Disordered" evidence="1">
    <location>
        <begin position="1"/>
        <end position="48"/>
    </location>
</feature>
<dbReference type="AlphaFoldDB" id="A0A392VKR3"/>
<dbReference type="Proteomes" id="UP000265520">
    <property type="component" value="Unassembled WGS sequence"/>
</dbReference>
<dbReference type="EMBL" id="LXQA011165437">
    <property type="protein sequence ID" value="MCI87415.1"/>
    <property type="molecule type" value="Genomic_DNA"/>
</dbReference>
<reference evidence="2 3" key="1">
    <citation type="journal article" date="2018" name="Front. Plant Sci.">
        <title>Red Clover (Trifolium pratense) and Zigzag Clover (T. medium) - A Picture of Genomic Similarities and Differences.</title>
        <authorList>
            <person name="Dluhosova J."/>
            <person name="Istvanek J."/>
            <person name="Nedelnik J."/>
            <person name="Repkova J."/>
        </authorList>
    </citation>
    <scope>NUCLEOTIDE SEQUENCE [LARGE SCALE GENOMIC DNA]</scope>
    <source>
        <strain evidence="3">cv. 10/8</strain>
        <tissue evidence="2">Leaf</tissue>
    </source>
</reference>
<feature type="non-terminal residue" evidence="2">
    <location>
        <position position="1"/>
    </location>
</feature>
<keyword evidence="3" id="KW-1185">Reference proteome</keyword>
<protein>
    <submittedName>
        <fullName evidence="2">Uncharacterized protein</fullName>
    </submittedName>
</protein>
<comment type="caution">
    <text evidence="2">The sequence shown here is derived from an EMBL/GenBank/DDBJ whole genome shotgun (WGS) entry which is preliminary data.</text>
</comment>
<organism evidence="2 3">
    <name type="scientific">Trifolium medium</name>
    <dbReference type="NCBI Taxonomy" id="97028"/>
    <lineage>
        <taxon>Eukaryota</taxon>
        <taxon>Viridiplantae</taxon>
        <taxon>Streptophyta</taxon>
        <taxon>Embryophyta</taxon>
        <taxon>Tracheophyta</taxon>
        <taxon>Spermatophyta</taxon>
        <taxon>Magnoliopsida</taxon>
        <taxon>eudicotyledons</taxon>
        <taxon>Gunneridae</taxon>
        <taxon>Pentapetalae</taxon>
        <taxon>rosids</taxon>
        <taxon>fabids</taxon>
        <taxon>Fabales</taxon>
        <taxon>Fabaceae</taxon>
        <taxon>Papilionoideae</taxon>
        <taxon>50 kb inversion clade</taxon>
        <taxon>NPAAA clade</taxon>
        <taxon>Hologalegina</taxon>
        <taxon>IRL clade</taxon>
        <taxon>Trifolieae</taxon>
        <taxon>Trifolium</taxon>
    </lineage>
</organism>
<accession>A0A392VKR3</accession>
<proteinExistence type="predicted"/>
<evidence type="ECO:0000313" key="3">
    <source>
        <dbReference type="Proteomes" id="UP000265520"/>
    </source>
</evidence>